<dbReference type="InterPro" id="IPR058086">
    <property type="entry name" value="IsaB"/>
</dbReference>
<feature type="chain" id="PRO_5016887197" description="Immunodominant staphylococcal antigen B" evidence="6">
    <location>
        <begin position="27"/>
        <end position="183"/>
    </location>
</feature>
<evidence type="ECO:0000256" key="4">
    <source>
        <dbReference type="ARBA" id="ARBA00093777"/>
    </source>
</evidence>
<comment type="subcellular location">
    <subcellularLocation>
        <location evidence="1">Secreted</location>
    </subcellularLocation>
</comment>
<evidence type="ECO:0000256" key="1">
    <source>
        <dbReference type="ARBA" id="ARBA00004613"/>
    </source>
</evidence>
<dbReference type="RefSeq" id="WP_115313026.1">
    <property type="nucleotide sequence ID" value="NZ_CP066042.1"/>
</dbReference>
<evidence type="ECO:0000256" key="5">
    <source>
        <dbReference type="ARBA" id="ARBA00093792"/>
    </source>
</evidence>
<keyword evidence="8" id="KW-1185">Reference proteome</keyword>
<evidence type="ECO:0000256" key="2">
    <source>
        <dbReference type="ARBA" id="ARBA00022525"/>
    </source>
</evidence>
<keyword evidence="3 6" id="KW-0732">Signal</keyword>
<dbReference type="AlphaFoldDB" id="A0A380H1E3"/>
<evidence type="ECO:0000313" key="7">
    <source>
        <dbReference type="EMBL" id="SUM70277.1"/>
    </source>
</evidence>
<dbReference type="EMBL" id="UHDZ01000001">
    <property type="protein sequence ID" value="SUM70277.1"/>
    <property type="molecule type" value="Genomic_DNA"/>
</dbReference>
<accession>A0A380H1E3</accession>
<reference evidence="7 8" key="1">
    <citation type="submission" date="2018-06" db="EMBL/GenBank/DDBJ databases">
        <authorList>
            <consortium name="Pathogen Informatics"/>
            <person name="Doyle S."/>
        </authorList>
    </citation>
    <scope>NUCLEOTIDE SEQUENCE [LARGE SCALE GENOMIC DNA]</scope>
    <source>
        <strain evidence="7 8">NCTC11807</strain>
    </source>
</reference>
<protein>
    <recommendedName>
        <fullName evidence="5">Immunodominant staphylococcal antigen B</fullName>
    </recommendedName>
</protein>
<evidence type="ECO:0000256" key="6">
    <source>
        <dbReference type="SAM" id="SignalP"/>
    </source>
</evidence>
<keyword evidence="2" id="KW-0964">Secreted</keyword>
<organism evidence="7 8">
    <name type="scientific">Staphylococcus saccharolyticus</name>
    <dbReference type="NCBI Taxonomy" id="33028"/>
    <lineage>
        <taxon>Bacteria</taxon>
        <taxon>Bacillati</taxon>
        <taxon>Bacillota</taxon>
        <taxon>Bacilli</taxon>
        <taxon>Bacillales</taxon>
        <taxon>Staphylococcaceae</taxon>
        <taxon>Staphylococcus</taxon>
    </lineage>
</organism>
<name>A0A380H1E3_9STAP</name>
<feature type="signal peptide" evidence="6">
    <location>
        <begin position="1"/>
        <end position="26"/>
    </location>
</feature>
<evidence type="ECO:0000256" key="3">
    <source>
        <dbReference type="ARBA" id="ARBA00022729"/>
    </source>
</evidence>
<proteinExistence type="inferred from homology"/>
<dbReference type="NCBIfam" id="NF047686">
    <property type="entry name" value="IsaB_fam"/>
    <property type="match status" value="1"/>
</dbReference>
<dbReference type="GeneID" id="63936820"/>
<dbReference type="Proteomes" id="UP000255425">
    <property type="component" value="Unassembled WGS sequence"/>
</dbReference>
<comment type="similarity">
    <text evidence="4">Belongs to the IsaB family.</text>
</comment>
<sequence length="183" mass="20767">MKGLKFMSLTLAASTIAFSLSQIAHAEQIVDRQQQSSSYENHANRALDSYEHHGNAGENATFLFNSQFIKALDSGHLNFNGYNINQDNDDNIQYKKVYDQEVRATSDHTAASVRFIVKDQSVTINQMKKAYNNSKLNHIPHTTHHKDYPNDGVYVYHGEQIQLQFRVDEGYVTTVIIGQGENE</sequence>
<evidence type="ECO:0000313" key="8">
    <source>
        <dbReference type="Proteomes" id="UP000255425"/>
    </source>
</evidence>
<gene>
    <name evidence="7" type="ORF">NCTC11807_01119</name>
</gene>